<dbReference type="InterPro" id="IPR008974">
    <property type="entry name" value="TRAF-like"/>
</dbReference>
<dbReference type="PANTHER" id="PTHR10131">
    <property type="entry name" value="TNF RECEPTOR ASSOCIATED FACTOR"/>
    <property type="match status" value="1"/>
</dbReference>
<dbReference type="AlphaFoldDB" id="W8BRB0"/>
<dbReference type="Gene3D" id="3.30.40.10">
    <property type="entry name" value="Zinc/RING finger domain, C3HC4 (zinc finger)"/>
    <property type="match status" value="1"/>
</dbReference>
<name>W8BRB0_CERCA</name>
<dbReference type="OrthoDB" id="1737200at2759"/>
<dbReference type="FunFam" id="3.30.40.10:FF:000586">
    <property type="entry name" value="Traf3, isoform A"/>
    <property type="match status" value="1"/>
</dbReference>
<proteinExistence type="evidence at transcript level"/>
<dbReference type="PANTHER" id="PTHR10131:SF138">
    <property type="entry name" value="RE66324P"/>
    <property type="match status" value="1"/>
</dbReference>
<reference evidence="3" key="1">
    <citation type="submission" date="2013-07" db="EMBL/GenBank/DDBJ databases">
        <authorList>
            <person name="Geib S."/>
        </authorList>
    </citation>
    <scope>NUCLEOTIDE SEQUENCE</scope>
</reference>
<dbReference type="PROSITE" id="PS50144">
    <property type="entry name" value="MATH"/>
    <property type="match status" value="1"/>
</dbReference>
<keyword evidence="1" id="KW-0175">Coiled coil</keyword>
<feature type="coiled-coil region" evidence="1">
    <location>
        <begin position="190"/>
        <end position="217"/>
    </location>
</feature>
<evidence type="ECO:0000256" key="1">
    <source>
        <dbReference type="SAM" id="Coils"/>
    </source>
</evidence>
<keyword evidence="3" id="KW-0675">Receptor</keyword>
<accession>W8BRB0</accession>
<dbReference type="EMBL" id="GAMC01010774">
    <property type="protein sequence ID" value="JAB95781.1"/>
    <property type="molecule type" value="mRNA"/>
</dbReference>
<feature type="domain" description="MATH" evidence="2">
    <location>
        <begin position="330"/>
        <end position="469"/>
    </location>
</feature>
<dbReference type="SUPFAM" id="SSF49599">
    <property type="entry name" value="TRAF domain-like"/>
    <property type="match status" value="1"/>
</dbReference>
<gene>
    <name evidence="3" type="primary">TRAF3</name>
</gene>
<dbReference type="InterPro" id="IPR013083">
    <property type="entry name" value="Znf_RING/FYVE/PHD"/>
</dbReference>
<dbReference type="InterPro" id="IPR002083">
    <property type="entry name" value="MATH/TRAF_dom"/>
</dbReference>
<sequence>MRIMATNDNNYTRTTNSSSSLNGKTTVLKYEKSSCLFCNEWFDSQTFTEHLIHCGQVLEQCPNNCNAFVPRIRMRTHLKECPRARSQQPQSNSLERLDQFMDNRLTQFEKDLSALRSVLNEEIGQRLHLITDVGNLRKYNQVLEDWKHETAENVNGLKALLNEEIVQRQFEVSESYKDNVANFDMIKKVKTDIQSEMETLEKNIQRLSMEVAEQVNHLNDNTMKLEEMILENEKKSLDKFIEIEEFLKLIDGDLKTKFVANSDLNAKQANMDLEVKSMKNIVCETEERCEKLEDMVKQVDMQLHQNMQTLADLENHLATQQRLASLQNTRGHLIWRIKDFSKKLEEAKQYETILHSAMFSNKQYGYALRLDIHPNGKGTWKGRNLIACLNVLAGEYDALLPWPCRLQADIIIRAQYTNSEESQDYVKTILVRKKNDEFIQNNQYFHIPHKIVMSRNYLHNDCLYVEVRVLK</sequence>
<protein>
    <submittedName>
        <fullName evidence="3">TNF receptor-associated factor 3</fullName>
    </submittedName>
</protein>
<dbReference type="Gene3D" id="2.60.210.10">
    <property type="entry name" value="Apoptosis, Tumor Necrosis Factor Receptor Associated Protein 2, Chain A"/>
    <property type="match status" value="1"/>
</dbReference>
<organism evidence="3">
    <name type="scientific">Ceratitis capitata</name>
    <name type="common">Mediterranean fruit fly</name>
    <name type="synonym">Tephritis capitata</name>
    <dbReference type="NCBI Taxonomy" id="7213"/>
    <lineage>
        <taxon>Eukaryota</taxon>
        <taxon>Metazoa</taxon>
        <taxon>Ecdysozoa</taxon>
        <taxon>Arthropoda</taxon>
        <taxon>Hexapoda</taxon>
        <taxon>Insecta</taxon>
        <taxon>Pterygota</taxon>
        <taxon>Neoptera</taxon>
        <taxon>Endopterygota</taxon>
        <taxon>Diptera</taxon>
        <taxon>Brachycera</taxon>
        <taxon>Muscomorpha</taxon>
        <taxon>Tephritoidea</taxon>
        <taxon>Tephritidae</taxon>
        <taxon>Ceratitis</taxon>
        <taxon>Ceratitis</taxon>
    </lineage>
</organism>
<evidence type="ECO:0000313" key="3">
    <source>
        <dbReference type="EMBL" id="JAB95781.1"/>
    </source>
</evidence>
<evidence type="ECO:0000259" key="2">
    <source>
        <dbReference type="PROSITE" id="PS50144"/>
    </source>
</evidence>
<reference evidence="3" key="2">
    <citation type="journal article" date="2014" name="BMC Genomics">
        <title>A genomic perspective to assessing quality of mass-reared SIT flies used in Mediterranean fruit fly (Ceratitis capitata) eradication in California.</title>
        <authorList>
            <person name="Calla B."/>
            <person name="Hall B."/>
            <person name="Hou S."/>
            <person name="Geib S.M."/>
        </authorList>
    </citation>
    <scope>NUCLEOTIDE SEQUENCE</scope>
</reference>
<dbReference type="Pfam" id="PF22486">
    <property type="entry name" value="MATH_2"/>
    <property type="match status" value="1"/>
</dbReference>